<gene>
    <name evidence="3" type="ORF">SAMN03097708_02253</name>
</gene>
<sequence length="276" mass="31519">MKLAVISDIHGNLPALEAVLEDLEQWQPDEVIINGDLINRGTYSRACLRRIGSRQPRAHFLKGNHETFVLACADHPREPGNPHFELRRFAHWTVDQLGAALSEVRVWPDQLDLTDRDGGSVHVTHGTRLGNRDGIRPETEARELTDKLGDARDLFITSHTHRPLIRRHDGMLVVNTGSVGSPFDRDPRAAYGRFHFFSGRWVAEIVRVEYDRERAERDFEESGFLQLGGPLAWVMLRELQLSRGLMGPWMHRYHDAVKAGQITVETAVKEFLRECH</sequence>
<dbReference type="InterPro" id="IPR050126">
    <property type="entry name" value="Ap4A_hydrolase"/>
</dbReference>
<dbReference type="SUPFAM" id="SSF56300">
    <property type="entry name" value="Metallo-dependent phosphatases"/>
    <property type="match status" value="1"/>
</dbReference>
<dbReference type="Pfam" id="PF12850">
    <property type="entry name" value="Metallophos_2"/>
    <property type="match status" value="1"/>
</dbReference>
<dbReference type="STRING" id="415747.SAMN03097708_02253"/>
<dbReference type="Gene3D" id="3.60.21.10">
    <property type="match status" value="1"/>
</dbReference>
<dbReference type="RefSeq" id="WP_175452538.1">
    <property type="nucleotide sequence ID" value="NZ_FMWD01000006.1"/>
</dbReference>
<protein>
    <submittedName>
        <fullName evidence="3">Phosphoesterase, MJ0936 family</fullName>
    </submittedName>
</protein>
<dbReference type="EMBL" id="FMWD01000006">
    <property type="protein sequence ID" value="SCZ62068.1"/>
    <property type="molecule type" value="Genomic_DNA"/>
</dbReference>
<dbReference type="PIRSF" id="PIRSF000883">
    <property type="entry name" value="Pesterase_MJ0912"/>
    <property type="match status" value="1"/>
</dbReference>
<evidence type="ECO:0000313" key="4">
    <source>
        <dbReference type="Proteomes" id="UP000199648"/>
    </source>
</evidence>
<comment type="similarity">
    <text evidence="1">Belongs to the metallophosphoesterase superfamily. YfcE family.</text>
</comment>
<keyword evidence="4" id="KW-1185">Reference proteome</keyword>
<name>A0A1G5QKC6_9GAMM</name>
<accession>A0A1G5QKC6</accession>
<dbReference type="PANTHER" id="PTHR42850:SF2">
    <property type="entry name" value="BLL5683 PROTEIN"/>
    <property type="match status" value="1"/>
</dbReference>
<organism evidence="3 4">
    <name type="scientific">Thiohalomonas denitrificans</name>
    <dbReference type="NCBI Taxonomy" id="415747"/>
    <lineage>
        <taxon>Bacteria</taxon>
        <taxon>Pseudomonadati</taxon>
        <taxon>Pseudomonadota</taxon>
        <taxon>Gammaproteobacteria</taxon>
        <taxon>Thiohalomonadales</taxon>
        <taxon>Thiohalomonadaceae</taxon>
        <taxon>Thiohalomonas</taxon>
    </lineage>
</organism>
<proteinExistence type="inferred from homology"/>
<dbReference type="AlphaFoldDB" id="A0A1G5QKC6"/>
<feature type="domain" description="Calcineurin-like phosphoesterase" evidence="2">
    <location>
        <begin position="1"/>
        <end position="188"/>
    </location>
</feature>
<evidence type="ECO:0000259" key="2">
    <source>
        <dbReference type="Pfam" id="PF12850"/>
    </source>
</evidence>
<dbReference type="InterPro" id="IPR011152">
    <property type="entry name" value="Pesterase_MJ0912"/>
</dbReference>
<dbReference type="Proteomes" id="UP000199648">
    <property type="component" value="Unassembled WGS sequence"/>
</dbReference>
<dbReference type="InterPro" id="IPR029052">
    <property type="entry name" value="Metallo-depent_PP-like"/>
</dbReference>
<evidence type="ECO:0000256" key="1">
    <source>
        <dbReference type="ARBA" id="ARBA00008950"/>
    </source>
</evidence>
<dbReference type="InterPro" id="IPR024654">
    <property type="entry name" value="Calcineurin-like_PHP_lpxH"/>
</dbReference>
<dbReference type="GO" id="GO:0016791">
    <property type="term" value="F:phosphatase activity"/>
    <property type="evidence" value="ECO:0007669"/>
    <property type="project" value="TreeGrafter"/>
</dbReference>
<dbReference type="GO" id="GO:0005737">
    <property type="term" value="C:cytoplasm"/>
    <property type="evidence" value="ECO:0007669"/>
    <property type="project" value="TreeGrafter"/>
</dbReference>
<dbReference type="PANTHER" id="PTHR42850">
    <property type="entry name" value="METALLOPHOSPHOESTERASE"/>
    <property type="match status" value="1"/>
</dbReference>
<reference evidence="3 4" key="1">
    <citation type="submission" date="2016-10" db="EMBL/GenBank/DDBJ databases">
        <authorList>
            <person name="de Groot N.N."/>
        </authorList>
    </citation>
    <scope>NUCLEOTIDE SEQUENCE [LARGE SCALE GENOMIC DNA]</scope>
    <source>
        <strain evidence="3 4">HLD2</strain>
    </source>
</reference>
<evidence type="ECO:0000313" key="3">
    <source>
        <dbReference type="EMBL" id="SCZ62068.1"/>
    </source>
</evidence>